<sequence>MKTWRLTIVLFTLTVGALSGCIGKAPMEKPTAEITATEKPQSISTVTSEPVSTMAPTPDKEKIDELIKGFAGKWIAYNTVSLKTGLPANENPSTRLEIANTLIRVDNQACTTPSFSVKNIQLDDFLNGYPAPNTSISFYETNFPFLSTGCNNLDVSAVALVNSRTLAAVKDNQLVFFEPDNSVKENDLTVVSTLVSENSADPLYEIHAQLPVLEAPDSQKLNDLAKKMVTGELEGFKKQFKDWEIPPEMAKQTSFMWIGYDVPLLTENFVSMRFYVDYYMAGAAHPNHYFKVLNYDRAAGKEIPFNDLFKDVSAGLNYLAKACKADLSKPDFPLFEEGLTPSKENFTNWNLTEDGLRISFDPYQVAPYAAGPQEVVIPFKDLKNLVNEKTSVGAFIAR</sequence>
<reference evidence="3 4" key="1">
    <citation type="submission" date="2015-07" db="EMBL/GenBank/DDBJ databases">
        <title>Genome sequence of Leptolinea tardivitalis DSM 16556.</title>
        <authorList>
            <person name="Hemp J."/>
            <person name="Ward L.M."/>
            <person name="Pace L.A."/>
            <person name="Fischer W.W."/>
        </authorList>
    </citation>
    <scope>NUCLEOTIDE SEQUENCE [LARGE SCALE GENOMIC DNA]</scope>
    <source>
        <strain evidence="3 4">YMTK-2</strain>
    </source>
</reference>
<gene>
    <name evidence="3" type="ORF">ADM99_02595</name>
</gene>
<feature type="domain" description="DUF3298" evidence="2">
    <location>
        <begin position="306"/>
        <end position="380"/>
    </location>
</feature>
<dbReference type="Pfam" id="PF11738">
    <property type="entry name" value="DUF3298"/>
    <property type="match status" value="1"/>
</dbReference>
<accession>A0A0P6XE87</accession>
<comment type="caution">
    <text evidence="3">The sequence shown here is derived from an EMBL/GenBank/DDBJ whole genome shotgun (WGS) entry which is preliminary data.</text>
</comment>
<dbReference type="EMBL" id="LGCK01000006">
    <property type="protein sequence ID" value="KPL73152.1"/>
    <property type="molecule type" value="Genomic_DNA"/>
</dbReference>
<dbReference type="AlphaFoldDB" id="A0A0P6XE87"/>
<evidence type="ECO:0000313" key="4">
    <source>
        <dbReference type="Proteomes" id="UP000050430"/>
    </source>
</evidence>
<feature type="compositionally biased region" description="Polar residues" evidence="1">
    <location>
        <begin position="38"/>
        <end position="55"/>
    </location>
</feature>
<evidence type="ECO:0000256" key="1">
    <source>
        <dbReference type="SAM" id="MobiDB-lite"/>
    </source>
</evidence>
<dbReference type="InterPro" id="IPR021729">
    <property type="entry name" value="DUF3298"/>
</dbReference>
<keyword evidence="4" id="KW-1185">Reference proteome</keyword>
<evidence type="ECO:0000313" key="3">
    <source>
        <dbReference type="EMBL" id="KPL73152.1"/>
    </source>
</evidence>
<dbReference type="InterPro" id="IPR037126">
    <property type="entry name" value="PdaC/RsiV-like_sf"/>
</dbReference>
<dbReference type="Gene3D" id="3.90.640.20">
    <property type="entry name" value="Heat-shock cognate protein, ATPase"/>
    <property type="match status" value="1"/>
</dbReference>
<dbReference type="OrthoDB" id="594879at2"/>
<dbReference type="RefSeq" id="WP_062421535.1">
    <property type="nucleotide sequence ID" value="NZ_BBYA01000009.1"/>
</dbReference>
<organism evidence="3 4">
    <name type="scientific">Leptolinea tardivitalis</name>
    <dbReference type="NCBI Taxonomy" id="229920"/>
    <lineage>
        <taxon>Bacteria</taxon>
        <taxon>Bacillati</taxon>
        <taxon>Chloroflexota</taxon>
        <taxon>Anaerolineae</taxon>
        <taxon>Anaerolineales</taxon>
        <taxon>Anaerolineaceae</taxon>
        <taxon>Leptolinea</taxon>
    </lineage>
</organism>
<dbReference type="PROSITE" id="PS51257">
    <property type="entry name" value="PROKAR_LIPOPROTEIN"/>
    <property type="match status" value="1"/>
</dbReference>
<feature type="region of interest" description="Disordered" evidence="1">
    <location>
        <begin position="34"/>
        <end position="58"/>
    </location>
</feature>
<name>A0A0P6XE87_9CHLR</name>
<proteinExistence type="predicted"/>
<protein>
    <recommendedName>
        <fullName evidence="2">DUF3298 domain-containing protein</fullName>
    </recommendedName>
</protein>
<dbReference type="STRING" id="229920.ADM99_02595"/>
<dbReference type="Proteomes" id="UP000050430">
    <property type="component" value="Unassembled WGS sequence"/>
</dbReference>
<dbReference type="Gene3D" id="3.30.565.40">
    <property type="entry name" value="Fervidobacterium nodosum Rt17-B1 like"/>
    <property type="match status" value="1"/>
</dbReference>
<evidence type="ECO:0000259" key="2">
    <source>
        <dbReference type="Pfam" id="PF11738"/>
    </source>
</evidence>